<evidence type="ECO:0000256" key="6">
    <source>
        <dbReference type="SAM" id="SignalP"/>
    </source>
</evidence>
<feature type="signal peptide" evidence="6">
    <location>
        <begin position="1"/>
        <end position="26"/>
    </location>
</feature>
<dbReference type="Proteomes" id="UP000315010">
    <property type="component" value="Unassembled WGS sequence"/>
</dbReference>
<keyword evidence="3" id="KW-0560">Oxidoreductase</keyword>
<keyword evidence="5" id="KW-0411">Iron-sulfur</keyword>
<protein>
    <submittedName>
        <fullName evidence="8">Xanthan lyase</fullName>
        <ecNumber evidence="8">4.2.2.12</ecNumber>
    </submittedName>
</protein>
<keyword evidence="9" id="KW-1185">Reference proteome</keyword>
<evidence type="ECO:0000313" key="9">
    <source>
        <dbReference type="Proteomes" id="UP000315010"/>
    </source>
</evidence>
<gene>
    <name evidence="8" type="primary">xly_1</name>
    <name evidence="8" type="ORF">CA13_59490</name>
</gene>
<organism evidence="8 9">
    <name type="scientific">Novipirellula herctigrandis</name>
    <dbReference type="NCBI Taxonomy" id="2527986"/>
    <lineage>
        <taxon>Bacteria</taxon>
        <taxon>Pseudomonadati</taxon>
        <taxon>Planctomycetota</taxon>
        <taxon>Planctomycetia</taxon>
        <taxon>Pirellulales</taxon>
        <taxon>Pirellulaceae</taxon>
        <taxon>Novipirellula</taxon>
    </lineage>
</organism>
<keyword evidence="6" id="KW-0732">Signal</keyword>
<dbReference type="InterPro" id="IPR033803">
    <property type="entry name" value="CBD-like_Golvesin-Xly"/>
</dbReference>
<feature type="domain" description="Golvesin/Xly CBD-like" evidence="7">
    <location>
        <begin position="571"/>
        <end position="694"/>
    </location>
</feature>
<dbReference type="EMBL" id="SJPJ01000001">
    <property type="protein sequence ID" value="TWT84471.1"/>
    <property type="molecule type" value="Genomic_DNA"/>
</dbReference>
<dbReference type="InterPro" id="IPR036188">
    <property type="entry name" value="FAD/NAD-bd_sf"/>
</dbReference>
<name>A0A5C5ZCE6_9BACT</name>
<dbReference type="PANTHER" id="PTHR43498:SF1">
    <property type="entry name" value="COB--COM HETERODISULFIDE REDUCTASE IRON-SULFUR SUBUNIT A"/>
    <property type="match status" value="1"/>
</dbReference>
<dbReference type="GO" id="GO:0016491">
    <property type="term" value="F:oxidoreductase activity"/>
    <property type="evidence" value="ECO:0007669"/>
    <property type="project" value="UniProtKB-KW"/>
</dbReference>
<dbReference type="Pfam" id="PF25275">
    <property type="entry name" value="Golvesin_C"/>
    <property type="match status" value="1"/>
</dbReference>
<dbReference type="GO" id="GO:0051539">
    <property type="term" value="F:4 iron, 4 sulfur cluster binding"/>
    <property type="evidence" value="ECO:0007669"/>
    <property type="project" value="UniProtKB-KW"/>
</dbReference>
<feature type="chain" id="PRO_5022687800" evidence="6">
    <location>
        <begin position="27"/>
        <end position="700"/>
    </location>
</feature>
<evidence type="ECO:0000256" key="2">
    <source>
        <dbReference type="ARBA" id="ARBA00022723"/>
    </source>
</evidence>
<accession>A0A5C5ZCE6</accession>
<dbReference type="Gene3D" id="3.50.50.60">
    <property type="entry name" value="FAD/NAD(P)-binding domain"/>
    <property type="match status" value="1"/>
</dbReference>
<evidence type="ECO:0000259" key="7">
    <source>
        <dbReference type="Pfam" id="PF25275"/>
    </source>
</evidence>
<dbReference type="AlphaFoldDB" id="A0A5C5ZCE6"/>
<sequence length="700" mass="78361" precursor="true">MLLSSSVARHASVMLTACLTACFTFALTLPTVLASTHQYDVVVYGGTSAGVISAVEAKKLGKSVVIVCPDQHLGGLSAGGLGFTDTGNKATIGGLSREFYHRVFLEYQKPETWKWQKQDEYGNRGQGTAAIDGEQRTMWIFEPHVAEKVFADFVAEFQIPVNRDRWLDRENGVEMEAQKILSITMTNGENYIGKVFIDATYEGDLMAAAGVDYHVGREANSTYNEAWNGSQVGVLHHGHHFKDPISPYKIPDDPSSGLLFGISDQKPAAYGEEDHRVQAYCYRMCLTDQPANRLPFPKPENYNRKDYQLLLRVLKSGWRDVFRKFDPIPNHKTDTNNHGPFSTDFIGENYDYPDASYDQRKRILQRHVNYQQGLMYFLANDPEVPDDVREEFNEWGLADDEFIDNGGWPHQIYVREARRMVGKYVMTEADCFRNRKTPEPIGMGSYTLDSHNVQRYVKDDGFIQNEGDIGVRINRPYQIAYGALVPRQGQCENLLVPICASSSHIAFGSIRMEPVFMILGHSAAAAAGIAIDQNIAVQEVSYEQLKAQLEREGQILDLASDLPEDLPGFVVDDSEAELTGDWQHSSSTRPYIGVGYAHDGHSHQNMTAAFKAKLPKTGRYEIRVAYSVHENRATNVSVSIESTAGLVTKSINQRKSPPIQNQWISLGKFECSQQSFVIISNTDADGHVIVDAVQWLSVEE</sequence>
<comment type="caution">
    <text evidence="8">The sequence shown here is derived from an EMBL/GenBank/DDBJ whole genome shotgun (WGS) entry which is preliminary data.</text>
</comment>
<dbReference type="InterPro" id="IPR039650">
    <property type="entry name" value="HdrA-like"/>
</dbReference>
<evidence type="ECO:0000256" key="5">
    <source>
        <dbReference type="ARBA" id="ARBA00023014"/>
    </source>
</evidence>
<evidence type="ECO:0000256" key="1">
    <source>
        <dbReference type="ARBA" id="ARBA00022485"/>
    </source>
</evidence>
<dbReference type="SUPFAM" id="SSF51905">
    <property type="entry name" value="FAD/NAD(P)-binding domain"/>
    <property type="match status" value="1"/>
</dbReference>
<evidence type="ECO:0000256" key="4">
    <source>
        <dbReference type="ARBA" id="ARBA00023004"/>
    </source>
</evidence>
<keyword evidence="4" id="KW-0408">Iron</keyword>
<dbReference type="GO" id="GO:0047492">
    <property type="term" value="F:xanthan lyase activity"/>
    <property type="evidence" value="ECO:0007669"/>
    <property type="project" value="UniProtKB-EC"/>
</dbReference>
<dbReference type="EC" id="4.2.2.12" evidence="8"/>
<keyword evidence="2" id="KW-0479">Metal-binding</keyword>
<reference evidence="8 9" key="1">
    <citation type="submission" date="2019-02" db="EMBL/GenBank/DDBJ databases">
        <title>Deep-cultivation of Planctomycetes and their phenomic and genomic characterization uncovers novel biology.</title>
        <authorList>
            <person name="Wiegand S."/>
            <person name="Jogler M."/>
            <person name="Boedeker C."/>
            <person name="Pinto D."/>
            <person name="Vollmers J."/>
            <person name="Rivas-Marin E."/>
            <person name="Kohn T."/>
            <person name="Peeters S.H."/>
            <person name="Heuer A."/>
            <person name="Rast P."/>
            <person name="Oberbeckmann S."/>
            <person name="Bunk B."/>
            <person name="Jeske O."/>
            <person name="Meyerdierks A."/>
            <person name="Storesund J.E."/>
            <person name="Kallscheuer N."/>
            <person name="Luecker S."/>
            <person name="Lage O.M."/>
            <person name="Pohl T."/>
            <person name="Merkel B.J."/>
            <person name="Hornburger P."/>
            <person name="Mueller R.-W."/>
            <person name="Bruemmer F."/>
            <person name="Labrenz M."/>
            <person name="Spormann A.M."/>
            <person name="Op Den Camp H."/>
            <person name="Overmann J."/>
            <person name="Amann R."/>
            <person name="Jetten M.S.M."/>
            <person name="Mascher T."/>
            <person name="Medema M.H."/>
            <person name="Devos D.P."/>
            <person name="Kaster A.-K."/>
            <person name="Ovreas L."/>
            <person name="Rohde M."/>
            <person name="Galperin M.Y."/>
            <person name="Jogler C."/>
        </authorList>
    </citation>
    <scope>NUCLEOTIDE SEQUENCE [LARGE SCALE GENOMIC DNA]</scope>
    <source>
        <strain evidence="8 9">CA13</strain>
    </source>
</reference>
<evidence type="ECO:0000313" key="8">
    <source>
        <dbReference type="EMBL" id="TWT84471.1"/>
    </source>
</evidence>
<dbReference type="Pfam" id="PF12831">
    <property type="entry name" value="FAD_oxidored"/>
    <property type="match status" value="1"/>
</dbReference>
<dbReference type="PANTHER" id="PTHR43498">
    <property type="entry name" value="FERREDOXIN:COB-COM HETERODISULFIDE REDUCTASE SUBUNIT A"/>
    <property type="match status" value="1"/>
</dbReference>
<keyword evidence="1" id="KW-0004">4Fe-4S</keyword>
<keyword evidence="8" id="KW-0456">Lyase</keyword>
<proteinExistence type="predicted"/>
<evidence type="ECO:0000256" key="3">
    <source>
        <dbReference type="ARBA" id="ARBA00023002"/>
    </source>
</evidence>
<dbReference type="RefSeq" id="WP_419194913.1">
    <property type="nucleotide sequence ID" value="NZ_SJPJ01000001.1"/>
</dbReference>
<dbReference type="GO" id="GO:0046872">
    <property type="term" value="F:metal ion binding"/>
    <property type="evidence" value="ECO:0007669"/>
    <property type="project" value="UniProtKB-KW"/>
</dbReference>